<name>A0ABX3SLT6_MYCMA</name>
<reference evidence="1 2" key="1">
    <citation type="submission" date="2017-02" db="EMBL/GenBank/DDBJ databases">
        <title>The new phylogeny of genus Mycobacterium.</title>
        <authorList>
            <person name="Tortoli E."/>
            <person name="Trovato A."/>
            <person name="Cirillo D.M."/>
        </authorList>
    </citation>
    <scope>NUCLEOTIDE SEQUENCE [LARGE SCALE GENOMIC DNA]</scope>
    <source>
        <strain evidence="1 2">IP1130001</strain>
    </source>
</reference>
<sequence length="362" mass="37518">MASDLQRSTVTIQHRAVTLADDVVNPLQTWIDILPTALTNLQEIYKGPWSTLPGSWSTVPFPVTQQLAANGLWYATDYVNHYHEAADNLVGYFTGAGGAYSFPELLQQISADFASRNFAEWSQAIYVAFWFAPIFNVEPLEGILLIPYQMLQDLTNGYYSLVNVGVQNIALYGVLGLPQAAADQFGDSLQAVYDSATAGDPLGVLTNLLNFPGAMTNALINGASVAGAGDPVNGLLTPGQGLLNTIANAVVPGLADAIANPNAQNVVEGGSLRVALEGFLHVLLNGWPSLTGGGEAAASVAGVGDFAAAASAAGVFPVDIASVAPSIAADLSGLAPSVVADLASRLPVEFGTLAANVLTSLF</sequence>
<protein>
    <recommendedName>
        <fullName evidence="3">PE-PGRS family protein</fullName>
    </recommendedName>
</protein>
<comment type="caution">
    <text evidence="1">The sequence shown here is derived from an EMBL/GenBank/DDBJ whole genome shotgun (WGS) entry which is preliminary data.</text>
</comment>
<keyword evidence="2" id="KW-1185">Reference proteome</keyword>
<dbReference type="EMBL" id="MVHV01000082">
    <property type="protein sequence ID" value="ORA75835.1"/>
    <property type="molecule type" value="Genomic_DNA"/>
</dbReference>
<evidence type="ECO:0008006" key="3">
    <source>
        <dbReference type="Google" id="ProtNLM"/>
    </source>
</evidence>
<evidence type="ECO:0000313" key="1">
    <source>
        <dbReference type="EMBL" id="ORA75835.1"/>
    </source>
</evidence>
<gene>
    <name evidence="1" type="ORF">BST29_24630</name>
</gene>
<organism evidence="1 2">
    <name type="scientific">Mycobacterium malmoense</name>
    <dbReference type="NCBI Taxonomy" id="1780"/>
    <lineage>
        <taxon>Bacteria</taxon>
        <taxon>Bacillati</taxon>
        <taxon>Actinomycetota</taxon>
        <taxon>Actinomycetes</taxon>
        <taxon>Mycobacteriales</taxon>
        <taxon>Mycobacteriaceae</taxon>
        <taxon>Mycobacterium</taxon>
    </lineage>
</organism>
<proteinExistence type="predicted"/>
<evidence type="ECO:0000313" key="2">
    <source>
        <dbReference type="Proteomes" id="UP000243140"/>
    </source>
</evidence>
<dbReference type="Proteomes" id="UP000243140">
    <property type="component" value="Unassembled WGS sequence"/>
</dbReference>
<accession>A0ABX3SLT6</accession>